<feature type="region of interest" description="Disordered" evidence="2">
    <location>
        <begin position="82"/>
        <end position="118"/>
    </location>
</feature>
<dbReference type="PANTHER" id="PTHR37293">
    <property type="entry name" value="PHAGE REPLICATION PROTEIN-RELATED"/>
    <property type="match status" value="1"/>
</dbReference>
<dbReference type="SUPFAM" id="SSF158499">
    <property type="entry name" value="DnaD domain-like"/>
    <property type="match status" value="2"/>
</dbReference>
<dbReference type="PANTHER" id="PTHR37293:SF5">
    <property type="entry name" value="DNA REPLICATION PROTEIN"/>
    <property type="match status" value="1"/>
</dbReference>
<dbReference type="PIRSF" id="PIRSF033722">
    <property type="entry name" value="DnaD_CA_C3587_prd"/>
    <property type="match status" value="1"/>
</dbReference>
<proteinExistence type="inferred from homology"/>
<evidence type="ECO:0000256" key="1">
    <source>
        <dbReference type="ARBA" id="ARBA00093462"/>
    </source>
</evidence>
<feature type="domain" description="DnaB/C C-terminal" evidence="3">
    <location>
        <begin position="151"/>
        <end position="219"/>
    </location>
</feature>
<dbReference type="EMBL" id="JBBMFD010000006">
    <property type="protein sequence ID" value="MEQ2440245.1"/>
    <property type="molecule type" value="Genomic_DNA"/>
</dbReference>
<dbReference type="RefSeq" id="WP_349218685.1">
    <property type="nucleotide sequence ID" value="NZ_JBBMFD010000006.1"/>
</dbReference>
<feature type="region of interest" description="Disordered" evidence="2">
    <location>
        <begin position="298"/>
        <end position="322"/>
    </location>
</feature>
<evidence type="ECO:0000256" key="2">
    <source>
        <dbReference type="SAM" id="MobiDB-lite"/>
    </source>
</evidence>
<feature type="domain" description="DnaB/C C-terminal" evidence="3">
    <location>
        <begin position="253"/>
        <end position="294"/>
    </location>
</feature>
<name>A0ABV1DYX3_9FIRM</name>
<dbReference type="InterPro" id="IPR034829">
    <property type="entry name" value="DnaD-like_sf"/>
</dbReference>
<gene>
    <name evidence="4" type="ORF">WMO26_05325</name>
</gene>
<dbReference type="NCBIfam" id="TIGR01446">
    <property type="entry name" value="DnaD_dom"/>
    <property type="match status" value="1"/>
</dbReference>
<comment type="caution">
    <text evidence="4">The sequence shown here is derived from an EMBL/GenBank/DDBJ whole genome shotgun (WGS) entry which is preliminary data.</text>
</comment>
<feature type="compositionally biased region" description="Low complexity" evidence="2">
    <location>
        <begin position="300"/>
        <end position="309"/>
    </location>
</feature>
<reference evidence="4 5" key="1">
    <citation type="submission" date="2024-03" db="EMBL/GenBank/DDBJ databases">
        <title>Human intestinal bacterial collection.</title>
        <authorList>
            <person name="Pauvert C."/>
            <person name="Hitch T.C.A."/>
            <person name="Clavel T."/>
        </authorList>
    </citation>
    <scope>NUCLEOTIDE SEQUENCE [LARGE SCALE GENOMIC DNA]</scope>
    <source>
        <strain evidence="4 5">CLA-JM-H44</strain>
    </source>
</reference>
<dbReference type="Pfam" id="PF07261">
    <property type="entry name" value="DnaB_2"/>
    <property type="match status" value="2"/>
</dbReference>
<protein>
    <submittedName>
        <fullName evidence="4">DnaD domain protein</fullName>
    </submittedName>
</protein>
<keyword evidence="5" id="KW-1185">Reference proteome</keyword>
<evidence type="ECO:0000313" key="5">
    <source>
        <dbReference type="Proteomes" id="UP001489509"/>
    </source>
</evidence>
<organism evidence="4 5">
    <name type="scientific">Solibaculum intestinale</name>
    <dbReference type="NCBI Taxonomy" id="3133165"/>
    <lineage>
        <taxon>Bacteria</taxon>
        <taxon>Bacillati</taxon>
        <taxon>Bacillota</taxon>
        <taxon>Clostridia</taxon>
        <taxon>Eubacteriales</taxon>
        <taxon>Oscillospiraceae</taxon>
        <taxon>Solibaculum</taxon>
    </lineage>
</organism>
<evidence type="ECO:0000259" key="3">
    <source>
        <dbReference type="Pfam" id="PF07261"/>
    </source>
</evidence>
<dbReference type="Proteomes" id="UP001489509">
    <property type="component" value="Unassembled WGS sequence"/>
</dbReference>
<sequence length="346" mass="38237">MDYQLNLGAWNAVFAVPSAVVDQHLKLAGSAQLKVLLWLLRHAGEDTGMEALAKAVGLSRMDAADALQYWVEVGILRKEETGALAPPKAEEKPADAKPQPPSSKEPPAKEEKAALKPARALTVATPKPTSEEVNERAAQCGDIAFLLQEAQLRLGRLLSPAETSTLVWLHDYNGLPCGVILMVIEFALSEDKANMRYIEKVAVSWANEEIDSVEKAEQKLNEIHTSRKNWDRLCKAVGISPRVPSTREEGYADKWFGLWKFSADMVRLAYEECVDNTGKLSLAYINKVLERWERGGGGAPPDALAAAKPSTQKKLAGQERAPSFDLEEYDRMTSVMPQNFDNHTKR</sequence>
<accession>A0ABV1DYX3</accession>
<dbReference type="Gene3D" id="1.10.10.630">
    <property type="entry name" value="DnaD domain-like"/>
    <property type="match status" value="2"/>
</dbReference>
<dbReference type="InterPro" id="IPR053162">
    <property type="entry name" value="DnaD"/>
</dbReference>
<dbReference type="InterPro" id="IPR017019">
    <property type="entry name" value="DNA_replication_prd_bac"/>
</dbReference>
<comment type="similarity">
    <text evidence="1">Belongs to the DnaB/DnaD family.</text>
</comment>
<evidence type="ECO:0000313" key="4">
    <source>
        <dbReference type="EMBL" id="MEQ2440245.1"/>
    </source>
</evidence>
<dbReference type="InterPro" id="IPR006343">
    <property type="entry name" value="DnaB/C_C"/>
</dbReference>